<comment type="catalytic activity">
    <reaction evidence="7">
        <text>L-threonyl-[protein] + ATP = O-phospho-L-threonyl-[protein] + ADP + H(+)</text>
        <dbReference type="Rhea" id="RHEA:46608"/>
        <dbReference type="Rhea" id="RHEA-COMP:11060"/>
        <dbReference type="Rhea" id="RHEA-COMP:11605"/>
        <dbReference type="ChEBI" id="CHEBI:15378"/>
        <dbReference type="ChEBI" id="CHEBI:30013"/>
        <dbReference type="ChEBI" id="CHEBI:30616"/>
        <dbReference type="ChEBI" id="CHEBI:61977"/>
        <dbReference type="ChEBI" id="CHEBI:456216"/>
        <dbReference type="EC" id="2.7.11.1"/>
    </reaction>
</comment>
<dbReference type="InterPro" id="IPR051131">
    <property type="entry name" value="NEK_Ser/Thr_kinase_NIMA"/>
</dbReference>
<keyword evidence="12" id="KW-1185">Reference proteome</keyword>
<dbReference type="SUPFAM" id="SSF56112">
    <property type="entry name" value="Protein kinase-like (PK-like)"/>
    <property type="match status" value="1"/>
</dbReference>
<dbReference type="SMART" id="SM00220">
    <property type="entry name" value="S_TKc"/>
    <property type="match status" value="1"/>
</dbReference>
<dbReference type="EC" id="2.7.11.1" evidence="1"/>
<dbReference type="EMBL" id="RRYP01006778">
    <property type="protein sequence ID" value="TNV80965.1"/>
    <property type="molecule type" value="Genomic_DNA"/>
</dbReference>
<sequence>MEDLLKRGGAGQDLSGPTDGENALYFGGKFKQLSILGHGAYGAVYLVQRLSDKRKFAMKIIPYHELPNMAITPISDVEAAIQNFHVLCKKVVEDSRSFEWIVRLVDFYADQLNKRFFLLYDYADGGTLKHKIEWPGQRDFSEEQILKWFTQICLAVAELNKKKLFHLDLKPSNIFLVDIGDQKYAKVGDYHLLKKVSKHEKKVTGSPCYLPPEVFTNDTSPGTQAADSWALGLILYELCARKRAFEARSLGALALKIVDQPHEPIPDDRYSLEIQKLIDSLLSKKPSQRPTVQSVLESTLIRPIARELQIAPSAEGLRKQFEEKFGILQMVSSESYLDSLSAEVSPDRLGYFEEEESEIEKNMFDPEVVKKLTAFIEKNFAIKNAIQFKLPAFKFGPRPEKFKNGKTTMRAEFKDTDVYMYYGEMSTANPNKFCGKGIYIHKSNGLFHEGWYDNAMFNGYGRHVKDHSIYEGLYKDDNYDRGQMVVYTPNKFDILELKYMYLGEYQGTKREGYGVFIEKRGDMYYGYHEQSVMNGVFLGINNDGEKFIAFFEDNVLKKTIKFEK</sequence>
<evidence type="ECO:0000256" key="6">
    <source>
        <dbReference type="ARBA" id="ARBA00022840"/>
    </source>
</evidence>
<evidence type="ECO:0000256" key="5">
    <source>
        <dbReference type="ARBA" id="ARBA00022777"/>
    </source>
</evidence>
<evidence type="ECO:0000256" key="8">
    <source>
        <dbReference type="ARBA" id="ARBA00048679"/>
    </source>
</evidence>
<dbReference type="PROSITE" id="PS00107">
    <property type="entry name" value="PROTEIN_KINASE_ATP"/>
    <property type="match status" value="1"/>
</dbReference>
<dbReference type="InterPro" id="IPR008271">
    <property type="entry name" value="Ser/Thr_kinase_AS"/>
</dbReference>
<dbReference type="InterPro" id="IPR000719">
    <property type="entry name" value="Prot_kinase_dom"/>
</dbReference>
<evidence type="ECO:0000256" key="3">
    <source>
        <dbReference type="ARBA" id="ARBA00022679"/>
    </source>
</evidence>
<evidence type="ECO:0000259" key="10">
    <source>
        <dbReference type="PROSITE" id="PS50011"/>
    </source>
</evidence>
<dbReference type="Gene3D" id="1.10.510.10">
    <property type="entry name" value="Transferase(Phosphotransferase) domain 1"/>
    <property type="match status" value="1"/>
</dbReference>
<evidence type="ECO:0000256" key="4">
    <source>
        <dbReference type="ARBA" id="ARBA00022741"/>
    </source>
</evidence>
<feature type="domain" description="Protein kinase" evidence="10">
    <location>
        <begin position="30"/>
        <end position="301"/>
    </location>
</feature>
<keyword evidence="3" id="KW-0808">Transferase</keyword>
<dbReference type="Pfam" id="PF00069">
    <property type="entry name" value="Pkinase"/>
    <property type="match status" value="1"/>
</dbReference>
<dbReference type="GO" id="GO:0005524">
    <property type="term" value="F:ATP binding"/>
    <property type="evidence" value="ECO:0007669"/>
    <property type="project" value="UniProtKB-UniRule"/>
</dbReference>
<keyword evidence="6 9" id="KW-0067">ATP-binding</keyword>
<evidence type="ECO:0000256" key="7">
    <source>
        <dbReference type="ARBA" id="ARBA00047899"/>
    </source>
</evidence>
<dbReference type="Proteomes" id="UP000785679">
    <property type="component" value="Unassembled WGS sequence"/>
</dbReference>
<keyword evidence="2" id="KW-0723">Serine/threonine-protein kinase</keyword>
<proteinExistence type="predicted"/>
<dbReference type="PROSITE" id="PS00108">
    <property type="entry name" value="PROTEIN_KINASE_ST"/>
    <property type="match status" value="1"/>
</dbReference>
<comment type="catalytic activity">
    <reaction evidence="8">
        <text>L-seryl-[protein] + ATP = O-phospho-L-seryl-[protein] + ADP + H(+)</text>
        <dbReference type="Rhea" id="RHEA:17989"/>
        <dbReference type="Rhea" id="RHEA-COMP:9863"/>
        <dbReference type="Rhea" id="RHEA-COMP:11604"/>
        <dbReference type="ChEBI" id="CHEBI:15378"/>
        <dbReference type="ChEBI" id="CHEBI:29999"/>
        <dbReference type="ChEBI" id="CHEBI:30616"/>
        <dbReference type="ChEBI" id="CHEBI:83421"/>
        <dbReference type="ChEBI" id="CHEBI:456216"/>
        <dbReference type="EC" id="2.7.11.1"/>
    </reaction>
</comment>
<accession>A0A8J8NVE0</accession>
<dbReference type="PANTHER" id="PTHR44899:SF3">
    <property type="entry name" value="SERINE_THREONINE-PROTEIN KINASE NEK1"/>
    <property type="match status" value="1"/>
</dbReference>
<evidence type="ECO:0000256" key="2">
    <source>
        <dbReference type="ARBA" id="ARBA00022527"/>
    </source>
</evidence>
<dbReference type="OrthoDB" id="248923at2759"/>
<protein>
    <recommendedName>
        <fullName evidence="1">non-specific serine/threonine protein kinase</fullName>
        <ecNumber evidence="1">2.7.11.1</ecNumber>
    </recommendedName>
</protein>
<organism evidence="11 12">
    <name type="scientific">Halteria grandinella</name>
    <dbReference type="NCBI Taxonomy" id="5974"/>
    <lineage>
        <taxon>Eukaryota</taxon>
        <taxon>Sar</taxon>
        <taxon>Alveolata</taxon>
        <taxon>Ciliophora</taxon>
        <taxon>Intramacronucleata</taxon>
        <taxon>Spirotrichea</taxon>
        <taxon>Stichotrichia</taxon>
        <taxon>Sporadotrichida</taxon>
        <taxon>Halteriidae</taxon>
        <taxon>Halteria</taxon>
    </lineage>
</organism>
<dbReference type="GO" id="GO:0004674">
    <property type="term" value="F:protein serine/threonine kinase activity"/>
    <property type="evidence" value="ECO:0007669"/>
    <property type="project" value="UniProtKB-KW"/>
</dbReference>
<dbReference type="Gene3D" id="3.30.200.20">
    <property type="entry name" value="Phosphorylase Kinase, domain 1"/>
    <property type="match status" value="1"/>
</dbReference>
<comment type="caution">
    <text evidence="11">The sequence shown here is derived from an EMBL/GenBank/DDBJ whole genome shotgun (WGS) entry which is preliminary data.</text>
</comment>
<reference evidence="11" key="1">
    <citation type="submission" date="2019-06" db="EMBL/GenBank/DDBJ databases">
        <authorList>
            <person name="Zheng W."/>
        </authorList>
    </citation>
    <scope>NUCLEOTIDE SEQUENCE</scope>
    <source>
        <strain evidence="11">QDHG01</strain>
    </source>
</reference>
<gene>
    <name evidence="11" type="ORF">FGO68_gene5280</name>
</gene>
<evidence type="ECO:0000313" key="12">
    <source>
        <dbReference type="Proteomes" id="UP000785679"/>
    </source>
</evidence>
<dbReference type="AlphaFoldDB" id="A0A8J8NVE0"/>
<name>A0A8J8NVE0_HALGN</name>
<evidence type="ECO:0000256" key="9">
    <source>
        <dbReference type="PROSITE-ProRule" id="PRU10141"/>
    </source>
</evidence>
<dbReference type="InterPro" id="IPR017441">
    <property type="entry name" value="Protein_kinase_ATP_BS"/>
</dbReference>
<evidence type="ECO:0000313" key="11">
    <source>
        <dbReference type="EMBL" id="TNV80965.1"/>
    </source>
</evidence>
<keyword evidence="4 9" id="KW-0547">Nucleotide-binding</keyword>
<dbReference type="SUPFAM" id="SSF82185">
    <property type="entry name" value="Histone H3 K4-specific methyltransferase SET7/9 N-terminal domain"/>
    <property type="match status" value="1"/>
</dbReference>
<feature type="binding site" evidence="9">
    <location>
        <position position="59"/>
    </location>
    <ligand>
        <name>ATP</name>
        <dbReference type="ChEBI" id="CHEBI:30616"/>
    </ligand>
</feature>
<keyword evidence="5" id="KW-0418">Kinase</keyword>
<dbReference type="PROSITE" id="PS50011">
    <property type="entry name" value="PROTEIN_KINASE_DOM"/>
    <property type="match status" value="1"/>
</dbReference>
<dbReference type="PANTHER" id="PTHR44899">
    <property type="entry name" value="CAMK FAMILY PROTEIN KINASE"/>
    <property type="match status" value="1"/>
</dbReference>
<evidence type="ECO:0000256" key="1">
    <source>
        <dbReference type="ARBA" id="ARBA00012513"/>
    </source>
</evidence>
<dbReference type="InterPro" id="IPR011009">
    <property type="entry name" value="Kinase-like_dom_sf"/>
</dbReference>